<feature type="non-terminal residue" evidence="2">
    <location>
        <position position="156"/>
    </location>
</feature>
<organism evidence="2 3">
    <name type="scientific">Funneliformis caledonium</name>
    <dbReference type="NCBI Taxonomy" id="1117310"/>
    <lineage>
        <taxon>Eukaryota</taxon>
        <taxon>Fungi</taxon>
        <taxon>Fungi incertae sedis</taxon>
        <taxon>Mucoromycota</taxon>
        <taxon>Glomeromycotina</taxon>
        <taxon>Glomeromycetes</taxon>
        <taxon>Glomerales</taxon>
        <taxon>Glomeraceae</taxon>
        <taxon>Funneliformis</taxon>
    </lineage>
</organism>
<protein>
    <submittedName>
        <fullName evidence="2">7354_t:CDS:1</fullName>
    </submittedName>
</protein>
<accession>A0A9N9NYL7</accession>
<comment type="caution">
    <text evidence="2">The sequence shown here is derived from an EMBL/GenBank/DDBJ whole genome shotgun (WGS) entry which is preliminary data.</text>
</comment>
<proteinExistence type="predicted"/>
<dbReference type="InterPro" id="IPR000222">
    <property type="entry name" value="PP2C_BS"/>
</dbReference>
<keyword evidence="1" id="KW-0812">Transmembrane</keyword>
<dbReference type="AlphaFoldDB" id="A0A9N9NYL7"/>
<evidence type="ECO:0000313" key="2">
    <source>
        <dbReference type="EMBL" id="CAG8768597.1"/>
    </source>
</evidence>
<dbReference type="Gene3D" id="3.60.40.10">
    <property type="entry name" value="PPM-type phosphatase domain"/>
    <property type="match status" value="1"/>
</dbReference>
<keyword evidence="1" id="KW-1133">Transmembrane helix</keyword>
<evidence type="ECO:0000313" key="3">
    <source>
        <dbReference type="Proteomes" id="UP000789570"/>
    </source>
</evidence>
<evidence type="ECO:0000256" key="1">
    <source>
        <dbReference type="SAM" id="Phobius"/>
    </source>
</evidence>
<keyword evidence="3" id="KW-1185">Reference proteome</keyword>
<dbReference type="Proteomes" id="UP000789570">
    <property type="component" value="Unassembled WGS sequence"/>
</dbReference>
<keyword evidence="1" id="KW-0472">Membrane</keyword>
<name>A0A9N9NYL7_9GLOM</name>
<dbReference type="PROSITE" id="PS01032">
    <property type="entry name" value="PPM_1"/>
    <property type="match status" value="1"/>
</dbReference>
<dbReference type="GO" id="GO:0043169">
    <property type="term" value="F:cation binding"/>
    <property type="evidence" value="ECO:0007669"/>
    <property type="project" value="InterPro"/>
</dbReference>
<dbReference type="OrthoDB" id="420076at2759"/>
<dbReference type="EMBL" id="CAJVPQ010026345">
    <property type="protein sequence ID" value="CAG8768597.1"/>
    <property type="molecule type" value="Genomic_DNA"/>
</dbReference>
<dbReference type="InterPro" id="IPR036457">
    <property type="entry name" value="PPM-type-like_dom_sf"/>
</dbReference>
<reference evidence="2" key="1">
    <citation type="submission" date="2021-06" db="EMBL/GenBank/DDBJ databases">
        <authorList>
            <person name="Kallberg Y."/>
            <person name="Tangrot J."/>
            <person name="Rosling A."/>
        </authorList>
    </citation>
    <scope>NUCLEOTIDE SEQUENCE</scope>
    <source>
        <strain evidence="2">UK204</strain>
    </source>
</reference>
<feature type="non-terminal residue" evidence="2">
    <location>
        <position position="1"/>
    </location>
</feature>
<sequence>QAWRLPFKGIRRVSYRNVHQKPSENSTHNTNSLKYYGIATTILGVGVITLFYGFRRKGQQTYNSSSLNDNEEDGGRNNTIIRSPREATAKLRENQISFLLQRSNGIWRYDSNQLGSNYPVEDMKSEEFVFNSPKRSKVESTVGDRLFFGIFDGHGG</sequence>
<feature type="transmembrane region" description="Helical" evidence="1">
    <location>
        <begin position="35"/>
        <end position="54"/>
    </location>
</feature>
<gene>
    <name evidence="2" type="ORF">FCALED_LOCUS17386</name>
</gene>